<dbReference type="Proteomes" id="UP000235589">
    <property type="component" value="Chromosome"/>
</dbReference>
<dbReference type="InterPro" id="IPR029069">
    <property type="entry name" value="HotDog_dom_sf"/>
</dbReference>
<dbReference type="GO" id="GO:0005737">
    <property type="term" value="C:cytoplasm"/>
    <property type="evidence" value="ECO:0007669"/>
    <property type="project" value="UniProtKB-SubCell"/>
</dbReference>
<keyword evidence="7 10" id="KW-0443">Lipid metabolism</keyword>
<dbReference type="OrthoDB" id="9772788at2"/>
<dbReference type="InterPro" id="IPR013114">
    <property type="entry name" value="FabA_FabZ"/>
</dbReference>
<evidence type="ECO:0000256" key="4">
    <source>
        <dbReference type="ARBA" id="ARBA00022490"/>
    </source>
</evidence>
<comment type="similarity">
    <text evidence="3 10">Belongs to the thioester dehydratase family. FabZ subfamily.</text>
</comment>
<evidence type="ECO:0000256" key="1">
    <source>
        <dbReference type="ARBA" id="ARBA00001055"/>
    </source>
</evidence>
<dbReference type="CDD" id="cd01288">
    <property type="entry name" value="FabZ"/>
    <property type="match status" value="1"/>
</dbReference>
<dbReference type="AlphaFoldDB" id="A0A2K9P1X2"/>
<dbReference type="RefSeq" id="WP_102365482.1">
    <property type="nucleotide sequence ID" value="NZ_CP020991.1"/>
</dbReference>
<gene>
    <name evidence="10" type="primary">fabZ</name>
    <name evidence="11" type="ORF">B9O19_01098</name>
</gene>
<dbReference type="NCBIfam" id="NF000582">
    <property type="entry name" value="PRK00006.1"/>
    <property type="match status" value="1"/>
</dbReference>
<evidence type="ECO:0000256" key="8">
    <source>
        <dbReference type="ARBA" id="ARBA00023239"/>
    </source>
</evidence>
<name>A0A2K9P1X2_9FIRM</name>
<accession>A0A2K9P1X2</accession>
<dbReference type="PANTHER" id="PTHR30272">
    <property type="entry name" value="3-HYDROXYACYL-[ACYL-CARRIER-PROTEIN] DEHYDRATASE"/>
    <property type="match status" value="1"/>
</dbReference>
<evidence type="ECO:0000256" key="5">
    <source>
        <dbReference type="ARBA" id="ARBA00022516"/>
    </source>
</evidence>
<proteinExistence type="inferred from homology"/>
<comment type="subcellular location">
    <subcellularLocation>
        <location evidence="2 10">Cytoplasm</location>
    </subcellularLocation>
</comment>
<dbReference type="GO" id="GO:0019171">
    <property type="term" value="F:(3R)-hydroxyacyl-[acyl-carrier-protein] dehydratase activity"/>
    <property type="evidence" value="ECO:0007669"/>
    <property type="project" value="UniProtKB-EC"/>
</dbReference>
<keyword evidence="12" id="KW-1185">Reference proteome</keyword>
<dbReference type="NCBIfam" id="TIGR01750">
    <property type="entry name" value="fabZ"/>
    <property type="match status" value="1"/>
</dbReference>
<dbReference type="KEGG" id="mpec:B9O19_01098"/>
<dbReference type="SUPFAM" id="SSF54637">
    <property type="entry name" value="Thioesterase/thiol ester dehydrase-isomerase"/>
    <property type="match status" value="1"/>
</dbReference>
<evidence type="ECO:0000256" key="7">
    <source>
        <dbReference type="ARBA" id="ARBA00023098"/>
    </source>
</evidence>
<dbReference type="GeneID" id="98062508"/>
<protein>
    <recommendedName>
        <fullName evidence="10">3-hydroxyacyl-[acyl-carrier-protein] dehydratase FabZ</fullName>
        <ecNumber evidence="10">4.2.1.59</ecNumber>
    </recommendedName>
    <alternativeName>
        <fullName evidence="10">(3R)-hydroxymyristoyl-[acyl-carrier-protein] dehydratase</fullName>
        <shortName evidence="10">(3R)-hydroxymyristoyl-ACP dehydrase</shortName>
    </alternativeName>
    <alternativeName>
        <fullName evidence="10">Beta-hydroxyacyl-ACP dehydratase</fullName>
    </alternativeName>
</protein>
<reference evidence="11 12" key="1">
    <citation type="submission" date="2017-04" db="EMBL/GenBank/DDBJ databases">
        <title>Monoglobus pectinilyticus 14 draft genome.</title>
        <authorList>
            <person name="Kim C."/>
            <person name="Rosendale D.I."/>
            <person name="Kelly W.J."/>
            <person name="Tannock G.W."/>
            <person name="Patchett M.L."/>
            <person name="Jordens J.Z."/>
        </authorList>
    </citation>
    <scope>NUCLEOTIDE SEQUENCE [LARGE SCALE GENOMIC DNA]</scope>
    <source>
        <strain evidence="11 12">14</strain>
    </source>
</reference>
<evidence type="ECO:0000256" key="3">
    <source>
        <dbReference type="ARBA" id="ARBA00009174"/>
    </source>
</evidence>
<sequence length="144" mass="16023">MELNIKEIMDIIPHRYPFLLIDKIVEFEEGSRAVGLKNVTMNEPFFQGHFPGNPIMPGVLICEALAQVGAVVILSKPEFKNKLAVFTGINNFKFKHQVVPGETLRLEVELTKFRSVMGKADVCAYVGDEVAAKGEISFALIDKD</sequence>
<evidence type="ECO:0000256" key="10">
    <source>
        <dbReference type="HAMAP-Rule" id="MF_00406"/>
    </source>
</evidence>
<organism evidence="11 12">
    <name type="scientific">Monoglobus pectinilyticus</name>
    <dbReference type="NCBI Taxonomy" id="1981510"/>
    <lineage>
        <taxon>Bacteria</taxon>
        <taxon>Bacillati</taxon>
        <taxon>Bacillota</taxon>
        <taxon>Clostridia</taxon>
        <taxon>Monoglobales</taxon>
        <taxon>Monoglobaceae</taxon>
        <taxon>Monoglobus</taxon>
    </lineage>
</organism>
<dbReference type="Pfam" id="PF07977">
    <property type="entry name" value="FabA"/>
    <property type="match status" value="1"/>
</dbReference>
<keyword evidence="6 10" id="KW-0441">Lipid A biosynthesis</keyword>
<dbReference type="GO" id="GO:0006633">
    <property type="term" value="P:fatty acid biosynthetic process"/>
    <property type="evidence" value="ECO:0007669"/>
    <property type="project" value="UniProtKB-UniRule"/>
</dbReference>
<feature type="active site" evidence="10">
    <location>
        <position position="49"/>
    </location>
</feature>
<dbReference type="Gene3D" id="3.10.129.10">
    <property type="entry name" value="Hotdog Thioesterase"/>
    <property type="match status" value="1"/>
</dbReference>
<keyword evidence="8 10" id="KW-0456">Lyase</keyword>
<evidence type="ECO:0000313" key="12">
    <source>
        <dbReference type="Proteomes" id="UP000235589"/>
    </source>
</evidence>
<dbReference type="EC" id="4.2.1.59" evidence="10"/>
<keyword evidence="5 10" id="KW-0444">Lipid biosynthesis</keyword>
<dbReference type="GO" id="GO:0009245">
    <property type="term" value="P:lipid A biosynthetic process"/>
    <property type="evidence" value="ECO:0007669"/>
    <property type="project" value="UniProtKB-UniRule"/>
</dbReference>
<dbReference type="EMBL" id="CP020991">
    <property type="protein sequence ID" value="AUO19263.1"/>
    <property type="molecule type" value="Genomic_DNA"/>
</dbReference>
<dbReference type="PANTHER" id="PTHR30272:SF1">
    <property type="entry name" value="3-HYDROXYACYL-[ACYL-CARRIER-PROTEIN] DEHYDRATASE"/>
    <property type="match status" value="1"/>
</dbReference>
<evidence type="ECO:0000256" key="9">
    <source>
        <dbReference type="ARBA" id="ARBA00025049"/>
    </source>
</evidence>
<keyword evidence="4 10" id="KW-0963">Cytoplasm</keyword>
<evidence type="ECO:0000313" key="11">
    <source>
        <dbReference type="EMBL" id="AUO19263.1"/>
    </source>
</evidence>
<evidence type="ECO:0000256" key="2">
    <source>
        <dbReference type="ARBA" id="ARBA00004496"/>
    </source>
</evidence>
<dbReference type="FunFam" id="3.10.129.10:FF:000001">
    <property type="entry name" value="3-hydroxyacyl-[acyl-carrier-protein] dehydratase FabZ"/>
    <property type="match status" value="1"/>
</dbReference>
<dbReference type="GO" id="GO:0016020">
    <property type="term" value="C:membrane"/>
    <property type="evidence" value="ECO:0007669"/>
    <property type="project" value="GOC"/>
</dbReference>
<evidence type="ECO:0000256" key="6">
    <source>
        <dbReference type="ARBA" id="ARBA00022556"/>
    </source>
</evidence>
<comment type="function">
    <text evidence="9 10">Involved in unsaturated fatty acids biosynthesis. Catalyzes the dehydration of short chain beta-hydroxyacyl-ACPs and long chain saturated and unsaturated beta-hydroxyacyl-ACPs.</text>
</comment>
<dbReference type="HAMAP" id="MF_00406">
    <property type="entry name" value="FabZ"/>
    <property type="match status" value="1"/>
</dbReference>
<dbReference type="InterPro" id="IPR010084">
    <property type="entry name" value="FabZ"/>
</dbReference>
<comment type="catalytic activity">
    <reaction evidence="1 10">
        <text>a (3R)-hydroxyacyl-[ACP] = a (2E)-enoyl-[ACP] + H2O</text>
        <dbReference type="Rhea" id="RHEA:13097"/>
        <dbReference type="Rhea" id="RHEA-COMP:9925"/>
        <dbReference type="Rhea" id="RHEA-COMP:9945"/>
        <dbReference type="ChEBI" id="CHEBI:15377"/>
        <dbReference type="ChEBI" id="CHEBI:78784"/>
        <dbReference type="ChEBI" id="CHEBI:78827"/>
        <dbReference type="EC" id="4.2.1.59"/>
    </reaction>
</comment>